<reference evidence="8 9" key="1">
    <citation type="journal article" date="2023" name="Hortic Res">
        <title>Pangenome of water caltrop reveals structural variations and asymmetric subgenome divergence after allopolyploidization.</title>
        <authorList>
            <person name="Zhang X."/>
            <person name="Chen Y."/>
            <person name="Wang L."/>
            <person name="Yuan Y."/>
            <person name="Fang M."/>
            <person name="Shi L."/>
            <person name="Lu R."/>
            <person name="Comes H.P."/>
            <person name="Ma Y."/>
            <person name="Chen Y."/>
            <person name="Huang G."/>
            <person name="Zhou Y."/>
            <person name="Zheng Z."/>
            <person name="Qiu Y."/>
        </authorList>
    </citation>
    <scope>NUCLEOTIDE SEQUENCE [LARGE SCALE GENOMIC DNA]</scope>
    <source>
        <strain evidence="8">F231</strain>
    </source>
</reference>
<evidence type="ECO:0000313" key="8">
    <source>
        <dbReference type="EMBL" id="KAK4789379.1"/>
    </source>
</evidence>
<accession>A0AAN7R204</accession>
<proteinExistence type="predicted"/>
<evidence type="ECO:0000256" key="6">
    <source>
        <dbReference type="SAM" id="MobiDB-lite"/>
    </source>
</evidence>
<feature type="region of interest" description="Disordered" evidence="6">
    <location>
        <begin position="373"/>
        <end position="400"/>
    </location>
</feature>
<dbReference type="GO" id="GO:0005634">
    <property type="term" value="C:nucleus"/>
    <property type="evidence" value="ECO:0007669"/>
    <property type="project" value="UniProtKB-SubCell"/>
</dbReference>
<evidence type="ECO:0000256" key="5">
    <source>
        <dbReference type="ARBA" id="ARBA00023242"/>
    </source>
</evidence>
<evidence type="ECO:0000313" key="9">
    <source>
        <dbReference type="Proteomes" id="UP001346149"/>
    </source>
</evidence>
<keyword evidence="4" id="KW-0804">Transcription</keyword>
<dbReference type="Pfam" id="PF02362">
    <property type="entry name" value="B3"/>
    <property type="match status" value="1"/>
</dbReference>
<keyword evidence="5" id="KW-0539">Nucleus</keyword>
<organism evidence="8 9">
    <name type="scientific">Trapa natans</name>
    <name type="common">Water chestnut</name>
    <dbReference type="NCBI Taxonomy" id="22666"/>
    <lineage>
        <taxon>Eukaryota</taxon>
        <taxon>Viridiplantae</taxon>
        <taxon>Streptophyta</taxon>
        <taxon>Embryophyta</taxon>
        <taxon>Tracheophyta</taxon>
        <taxon>Spermatophyta</taxon>
        <taxon>Magnoliopsida</taxon>
        <taxon>eudicotyledons</taxon>
        <taxon>Gunneridae</taxon>
        <taxon>Pentapetalae</taxon>
        <taxon>rosids</taxon>
        <taxon>malvids</taxon>
        <taxon>Myrtales</taxon>
        <taxon>Lythraceae</taxon>
        <taxon>Trapa</taxon>
    </lineage>
</organism>
<dbReference type="GO" id="GO:0003677">
    <property type="term" value="F:DNA binding"/>
    <property type="evidence" value="ECO:0007669"/>
    <property type="project" value="UniProtKB-KW"/>
</dbReference>
<sequence>MDLKLGREAANNCVEKEEGALRGKHQYYPFRSSASFSQHQGFTALSNHHHHRRPQMVTWLGDHNFKPHQGGNPVPDFSMKNIEFTDLSMNLHRRHEKAEGGEEDGRDARKSKSTNREVVFVKEHMFDKVVTPSDVGKLNRLVIPKQHAEQFFPLDSSMSDKGGLLLSFEDCTGKSWQFRYSYWNSSQSYVMTKGWSRFVKEKKLNAGDIVSFQRGIGDKDRLFIDWRHKPKARPEMPMAINYPGGITVPLPHSFSFHRPAPTEMWNINRSNNFQRDHGHYTGLAAINGVGVNPSGSDFYGNAISSKFGGNSVIYLRPSGVAPAGGRSGGIYGGRIDPSEVFESVSMVQAGTKVAVAPNKRQLRLFGVDMDYPMSQSDDGEVPNKPSSSKSSPYPQLSVFNGLLVPPNRVLDKGKESTSSLT</sequence>
<dbReference type="InterPro" id="IPR044800">
    <property type="entry name" value="LEC2-like"/>
</dbReference>
<dbReference type="FunFam" id="2.40.330.10:FF:000002">
    <property type="entry name" value="B3 domain-containing protein"/>
    <property type="match status" value="1"/>
</dbReference>
<evidence type="ECO:0000256" key="3">
    <source>
        <dbReference type="ARBA" id="ARBA00023125"/>
    </source>
</evidence>
<comment type="caution">
    <text evidence="8">The sequence shown here is derived from an EMBL/GenBank/DDBJ whole genome shotgun (WGS) entry which is preliminary data.</text>
</comment>
<evidence type="ECO:0000256" key="1">
    <source>
        <dbReference type="ARBA" id="ARBA00004123"/>
    </source>
</evidence>
<dbReference type="SUPFAM" id="SSF101936">
    <property type="entry name" value="DNA-binding pseudobarrel domain"/>
    <property type="match status" value="1"/>
</dbReference>
<comment type="subcellular location">
    <subcellularLocation>
        <location evidence="1">Nucleus</location>
    </subcellularLocation>
</comment>
<dbReference type="Gene3D" id="2.40.330.10">
    <property type="entry name" value="DNA-binding pseudobarrel domain"/>
    <property type="match status" value="1"/>
</dbReference>
<dbReference type="InterPro" id="IPR003340">
    <property type="entry name" value="B3_DNA-bd"/>
</dbReference>
<dbReference type="SMART" id="SM01019">
    <property type="entry name" value="B3"/>
    <property type="match status" value="1"/>
</dbReference>
<dbReference type="AlphaFoldDB" id="A0AAN7R204"/>
<dbReference type="EMBL" id="JAXQNO010000011">
    <property type="protein sequence ID" value="KAK4789379.1"/>
    <property type="molecule type" value="Genomic_DNA"/>
</dbReference>
<keyword evidence="9" id="KW-1185">Reference proteome</keyword>
<dbReference type="GO" id="GO:0003700">
    <property type="term" value="F:DNA-binding transcription factor activity"/>
    <property type="evidence" value="ECO:0007669"/>
    <property type="project" value="InterPro"/>
</dbReference>
<keyword evidence="3" id="KW-0238">DNA-binding</keyword>
<evidence type="ECO:0000256" key="4">
    <source>
        <dbReference type="ARBA" id="ARBA00023163"/>
    </source>
</evidence>
<dbReference type="Proteomes" id="UP001346149">
    <property type="component" value="Unassembled WGS sequence"/>
</dbReference>
<dbReference type="InterPro" id="IPR015300">
    <property type="entry name" value="DNA-bd_pseudobarrel_sf"/>
</dbReference>
<feature type="region of interest" description="Disordered" evidence="6">
    <location>
        <begin position="94"/>
        <end position="114"/>
    </location>
</feature>
<feature type="domain" description="TF-B3" evidence="7">
    <location>
        <begin position="126"/>
        <end position="230"/>
    </location>
</feature>
<name>A0AAN7R204_TRANT</name>
<gene>
    <name evidence="8" type="ORF">SAY86_020698</name>
</gene>
<evidence type="ECO:0000259" key="7">
    <source>
        <dbReference type="PROSITE" id="PS50863"/>
    </source>
</evidence>
<dbReference type="PROSITE" id="PS50863">
    <property type="entry name" value="B3"/>
    <property type="match status" value="1"/>
</dbReference>
<dbReference type="PANTHER" id="PTHR31140">
    <property type="entry name" value="B3 DOMAIN-CONTAINING TRANSCRIPTION FACTOR ABI3"/>
    <property type="match status" value="1"/>
</dbReference>
<protein>
    <recommendedName>
        <fullName evidence="7">TF-B3 domain-containing protein</fullName>
    </recommendedName>
</protein>
<evidence type="ECO:0000256" key="2">
    <source>
        <dbReference type="ARBA" id="ARBA00023015"/>
    </source>
</evidence>
<dbReference type="PANTHER" id="PTHR31140:SF123">
    <property type="entry name" value="B3 DOMAIN-CONTAINING TRANSCRIPTION FACTOR NGA1"/>
    <property type="match status" value="1"/>
</dbReference>
<keyword evidence="2" id="KW-0805">Transcription regulation</keyword>
<dbReference type="CDD" id="cd10017">
    <property type="entry name" value="B3_DNA"/>
    <property type="match status" value="1"/>
</dbReference>